<evidence type="ECO:0000313" key="4">
    <source>
        <dbReference type="Proteomes" id="UP000194639"/>
    </source>
</evidence>
<dbReference type="GO" id="GO:0016853">
    <property type="term" value="F:isomerase activity"/>
    <property type="evidence" value="ECO:0007669"/>
    <property type="project" value="UniProtKB-KW"/>
</dbReference>
<evidence type="ECO:0000313" key="3">
    <source>
        <dbReference type="EMBL" id="OUI79567.1"/>
    </source>
</evidence>
<name>A0A251ZY29_9PROT</name>
<dbReference type="InterPro" id="IPR012341">
    <property type="entry name" value="6hp_glycosidase-like_sf"/>
</dbReference>
<dbReference type="SUPFAM" id="SSF48208">
    <property type="entry name" value="Six-hairpin glycosidases"/>
    <property type="match status" value="1"/>
</dbReference>
<evidence type="ECO:0000256" key="1">
    <source>
        <dbReference type="ARBA" id="ARBA00008558"/>
    </source>
</evidence>
<dbReference type="AlphaFoldDB" id="A0A251ZY29"/>
<dbReference type="EMBL" id="JOMO01000073">
    <property type="protein sequence ID" value="OUI79567.1"/>
    <property type="molecule type" value="Genomic_DNA"/>
</dbReference>
<dbReference type="Pfam" id="PF07221">
    <property type="entry name" value="GlcNAc_2-epim"/>
    <property type="match status" value="1"/>
</dbReference>
<dbReference type="Gene3D" id="1.50.10.10">
    <property type="match status" value="1"/>
</dbReference>
<dbReference type="GO" id="GO:0005975">
    <property type="term" value="P:carbohydrate metabolic process"/>
    <property type="evidence" value="ECO:0007669"/>
    <property type="project" value="InterPro"/>
</dbReference>
<evidence type="ECO:0008006" key="5">
    <source>
        <dbReference type="Google" id="ProtNLM"/>
    </source>
</evidence>
<dbReference type="RefSeq" id="WP_086553240.1">
    <property type="nucleotide sequence ID" value="NZ_JOMO01000073.1"/>
</dbReference>
<dbReference type="InterPro" id="IPR010819">
    <property type="entry name" value="AGE/CE"/>
</dbReference>
<keyword evidence="2" id="KW-0413">Isomerase</keyword>
<sequence>MILWKKWLQGKAFPLWSNAGFNRKRRLYHERLTFNARPIDVVDLRLMVQARQIATFCRAQIDGLLKQSDDPILCLAEVQKHYWHRDGEPGWIFSLTPEGLPAKITRDLYAHAFILFAHAWAYRLTGELAILRVARETVYEVENIFSLPHGGFFDVIPSQDSIRRQNPHMHLLEAYLALFEATQDEFYLERARKLVELAKKTFICAQSGMILEFLTEEWKPCKKFGNNSVEPGHIFEWSWLFSEMLRLDSNFSKTINIEKNVEHLFQVGIKYGVEDAAVFDAMNEKGHITCKNTRIWPQTELMRVLACRAKNEQSSSVTEQGLLRTLTEKFFDLYAPDALQGGWFDRRDSKGVVMVDHMPASSFYHIYGAARELCGPLTF</sequence>
<comment type="similarity">
    <text evidence="1">Belongs to the N-acylglucosamine 2-epimerase family.</text>
</comment>
<comment type="caution">
    <text evidence="3">The sequence shown here is derived from an EMBL/GenBank/DDBJ whole genome shotgun (WGS) entry which is preliminary data.</text>
</comment>
<protein>
    <recommendedName>
        <fullName evidence="5">Mannose-6-phosphate isomerase</fullName>
    </recommendedName>
</protein>
<dbReference type="Proteomes" id="UP000194639">
    <property type="component" value="Unassembled WGS sequence"/>
</dbReference>
<reference evidence="3 4" key="1">
    <citation type="submission" date="2014-06" db="EMBL/GenBank/DDBJ databases">
        <authorList>
            <person name="Ju J."/>
            <person name="Zhang J."/>
        </authorList>
    </citation>
    <scope>NUCLEOTIDE SEQUENCE [LARGE SCALE GENOMIC DNA]</scope>
    <source>
        <strain evidence="3">DmW_045</strain>
    </source>
</reference>
<organism evidence="3 4">
    <name type="scientific">Acetobacter orientalis</name>
    <dbReference type="NCBI Taxonomy" id="146474"/>
    <lineage>
        <taxon>Bacteria</taxon>
        <taxon>Pseudomonadati</taxon>
        <taxon>Pseudomonadota</taxon>
        <taxon>Alphaproteobacteria</taxon>
        <taxon>Acetobacterales</taxon>
        <taxon>Acetobacteraceae</taxon>
        <taxon>Acetobacter</taxon>
    </lineage>
</organism>
<dbReference type="InterPro" id="IPR008928">
    <property type="entry name" value="6-hairpin_glycosidase_sf"/>
</dbReference>
<accession>A0A251ZY29</accession>
<evidence type="ECO:0000256" key="2">
    <source>
        <dbReference type="ARBA" id="ARBA00023235"/>
    </source>
</evidence>
<proteinExistence type="inferred from homology"/>
<dbReference type="PANTHER" id="PTHR15108">
    <property type="entry name" value="N-ACYLGLUCOSAMINE-2-EPIMERASE"/>
    <property type="match status" value="1"/>
</dbReference>
<gene>
    <name evidence="3" type="ORF">HK12_13720</name>
</gene>